<gene>
    <name evidence="2" type="ORF">GR167_01735</name>
</gene>
<accession>A0A6L8LLM7</accession>
<feature type="signal peptide" evidence="1">
    <location>
        <begin position="1"/>
        <end position="20"/>
    </location>
</feature>
<dbReference type="Proteomes" id="UP000479043">
    <property type="component" value="Unassembled WGS sequence"/>
</dbReference>
<dbReference type="EMBL" id="WWEN01000001">
    <property type="protein sequence ID" value="MYM54009.1"/>
    <property type="molecule type" value="Genomic_DNA"/>
</dbReference>
<keyword evidence="1" id="KW-0732">Signal</keyword>
<reference evidence="2 3" key="1">
    <citation type="submission" date="2020-01" db="EMBL/GenBank/DDBJ databases">
        <authorList>
            <person name="Chen S."/>
        </authorList>
    </citation>
    <scope>NUCLEOTIDE SEQUENCE [LARGE SCALE GENOMIC DNA]</scope>
    <source>
        <strain evidence="2 3">GS-10</strain>
    </source>
</reference>
<proteinExistence type="predicted"/>
<comment type="caution">
    <text evidence="2">The sequence shown here is derived from an EMBL/GenBank/DDBJ whole genome shotgun (WGS) entry which is preliminary data.</text>
</comment>
<evidence type="ECO:0000313" key="3">
    <source>
        <dbReference type="Proteomes" id="UP000479043"/>
    </source>
</evidence>
<protein>
    <submittedName>
        <fullName evidence="2">Uncharacterized protein</fullName>
    </submittedName>
</protein>
<name>A0A6L8LLM7_9RHOB</name>
<feature type="chain" id="PRO_5026930204" evidence="1">
    <location>
        <begin position="21"/>
        <end position="127"/>
    </location>
</feature>
<evidence type="ECO:0000313" key="2">
    <source>
        <dbReference type="EMBL" id="MYM54009.1"/>
    </source>
</evidence>
<evidence type="ECO:0000256" key="1">
    <source>
        <dbReference type="SAM" id="SignalP"/>
    </source>
</evidence>
<dbReference type="RefSeq" id="WP_160971708.1">
    <property type="nucleotide sequence ID" value="NZ_WWEN01000001.1"/>
</dbReference>
<organism evidence="2 3">
    <name type="scientific">Thalassovita mangrovi</name>
    <dbReference type="NCBI Taxonomy" id="2692236"/>
    <lineage>
        <taxon>Bacteria</taxon>
        <taxon>Pseudomonadati</taxon>
        <taxon>Pseudomonadota</taxon>
        <taxon>Alphaproteobacteria</taxon>
        <taxon>Rhodobacterales</taxon>
        <taxon>Roseobacteraceae</taxon>
        <taxon>Thalassovita</taxon>
    </lineage>
</organism>
<keyword evidence="3" id="KW-1185">Reference proteome</keyword>
<dbReference type="AlphaFoldDB" id="A0A6L8LLM7"/>
<sequence length="127" mass="14333">MLRYAAIVIIASVVATGANACPPKHYFQDPAKFEFVCALEKDVPFKVYSRRIWDDHIAFFQKPKFTDSNYRTTTGLVFDGQGKPFSSNAAAEKIAKKIADLKNCEVETFKLPKGKPMELTLLCRHDD</sequence>